<dbReference type="EMBL" id="DSOK01000296">
    <property type="protein sequence ID" value="HEN15891.1"/>
    <property type="molecule type" value="Genomic_DNA"/>
</dbReference>
<dbReference type="CDD" id="cd11567">
    <property type="entry name" value="YciH_like"/>
    <property type="match status" value="1"/>
</dbReference>
<proteinExistence type="predicted"/>
<evidence type="ECO:0000256" key="1">
    <source>
        <dbReference type="ARBA" id="ARBA00022845"/>
    </source>
</evidence>
<organism evidence="5">
    <name type="scientific">Schlesneria paludicola</name>
    <dbReference type="NCBI Taxonomy" id="360056"/>
    <lineage>
        <taxon>Bacteria</taxon>
        <taxon>Pseudomonadati</taxon>
        <taxon>Planctomycetota</taxon>
        <taxon>Planctomycetia</taxon>
        <taxon>Planctomycetales</taxon>
        <taxon>Planctomycetaceae</taxon>
        <taxon>Schlesneria</taxon>
    </lineage>
</organism>
<feature type="region of interest" description="Disordered" evidence="3">
    <location>
        <begin position="30"/>
        <end position="49"/>
    </location>
</feature>
<evidence type="ECO:0000256" key="2">
    <source>
        <dbReference type="ARBA" id="ARBA00022917"/>
    </source>
</evidence>
<dbReference type="GO" id="GO:0003743">
    <property type="term" value="F:translation initiation factor activity"/>
    <property type="evidence" value="ECO:0007669"/>
    <property type="project" value="UniProtKB-KW"/>
</dbReference>
<dbReference type="InterPro" id="IPR001950">
    <property type="entry name" value="SUI1"/>
</dbReference>
<gene>
    <name evidence="5" type="ORF">ENQ76_10535</name>
</gene>
<sequence>MTRLFAGTPWDRPPTCDRCGRLESECQCPPPASPNVPPQSQTAHIGVERRARGKQVTVIRGLAAAENDLPALLTRLKSACGAGGTIDGDTLEIQGAHRDRLRTLLAELGYRVQ</sequence>
<protein>
    <submittedName>
        <fullName evidence="5">Translation initiation factor</fullName>
    </submittedName>
</protein>
<keyword evidence="1" id="KW-0810">Translation regulation</keyword>
<dbReference type="GO" id="GO:0006417">
    <property type="term" value="P:regulation of translation"/>
    <property type="evidence" value="ECO:0007669"/>
    <property type="project" value="UniProtKB-KW"/>
</dbReference>
<dbReference type="Gene3D" id="3.30.780.10">
    <property type="entry name" value="SUI1-like domain"/>
    <property type="match status" value="1"/>
</dbReference>
<dbReference type="PIRSF" id="PIRSF037511">
    <property type="entry name" value="Transl_init_SUI1_pro"/>
    <property type="match status" value="1"/>
</dbReference>
<dbReference type="SUPFAM" id="SSF55159">
    <property type="entry name" value="eIF1-like"/>
    <property type="match status" value="1"/>
</dbReference>
<dbReference type="InterPro" id="IPR036877">
    <property type="entry name" value="SUI1_dom_sf"/>
</dbReference>
<dbReference type="PROSITE" id="PS50296">
    <property type="entry name" value="SUI1"/>
    <property type="match status" value="1"/>
</dbReference>
<dbReference type="Pfam" id="PF01253">
    <property type="entry name" value="SUI1"/>
    <property type="match status" value="1"/>
</dbReference>
<evidence type="ECO:0000259" key="4">
    <source>
        <dbReference type="PROSITE" id="PS50296"/>
    </source>
</evidence>
<dbReference type="AlphaFoldDB" id="A0A7C2NXT4"/>
<keyword evidence="5" id="KW-0396">Initiation factor</keyword>
<feature type="domain" description="SUI1" evidence="4">
    <location>
        <begin position="43"/>
        <end position="109"/>
    </location>
</feature>
<keyword evidence="2" id="KW-0648">Protein biosynthesis</keyword>
<evidence type="ECO:0000313" key="5">
    <source>
        <dbReference type="EMBL" id="HEN15891.1"/>
    </source>
</evidence>
<evidence type="ECO:0000256" key="3">
    <source>
        <dbReference type="SAM" id="MobiDB-lite"/>
    </source>
</evidence>
<dbReference type="InterPro" id="IPR005872">
    <property type="entry name" value="SUI1_arc_bac"/>
</dbReference>
<accession>A0A7C2NXT4</accession>
<reference evidence="5" key="1">
    <citation type="journal article" date="2020" name="mSystems">
        <title>Genome- and Community-Level Interaction Insights into Carbon Utilization and Element Cycling Functions of Hydrothermarchaeota in Hydrothermal Sediment.</title>
        <authorList>
            <person name="Zhou Z."/>
            <person name="Liu Y."/>
            <person name="Xu W."/>
            <person name="Pan J."/>
            <person name="Luo Z.H."/>
            <person name="Li M."/>
        </authorList>
    </citation>
    <scope>NUCLEOTIDE SEQUENCE [LARGE SCALE GENOMIC DNA]</scope>
    <source>
        <strain evidence="5">SpSt-339</strain>
    </source>
</reference>
<comment type="caution">
    <text evidence="5">The sequence shown here is derived from an EMBL/GenBank/DDBJ whole genome shotgun (WGS) entry which is preliminary data.</text>
</comment>
<name>A0A7C2NXT4_9PLAN</name>